<organism evidence="2 3">
    <name type="scientific">Psychrilyobacter piezotolerans</name>
    <dbReference type="NCBI Taxonomy" id="2293438"/>
    <lineage>
        <taxon>Bacteria</taxon>
        <taxon>Fusobacteriati</taxon>
        <taxon>Fusobacteriota</taxon>
        <taxon>Fusobacteriia</taxon>
        <taxon>Fusobacteriales</taxon>
        <taxon>Fusobacteriaceae</taxon>
        <taxon>Psychrilyobacter</taxon>
    </lineage>
</organism>
<feature type="region of interest" description="Disordered" evidence="1">
    <location>
        <begin position="59"/>
        <end position="81"/>
    </location>
</feature>
<name>A0ABX9KJ66_9FUSO</name>
<keyword evidence="3" id="KW-1185">Reference proteome</keyword>
<proteinExistence type="predicted"/>
<gene>
    <name evidence="2" type="ORF">DYH56_03300</name>
</gene>
<protein>
    <submittedName>
        <fullName evidence="2">Uncharacterized protein</fullName>
    </submittedName>
</protein>
<comment type="caution">
    <text evidence="2">The sequence shown here is derived from an EMBL/GenBank/DDBJ whole genome shotgun (WGS) entry which is preliminary data.</text>
</comment>
<evidence type="ECO:0000313" key="2">
    <source>
        <dbReference type="EMBL" id="REI42392.1"/>
    </source>
</evidence>
<evidence type="ECO:0000256" key="1">
    <source>
        <dbReference type="SAM" id="MobiDB-lite"/>
    </source>
</evidence>
<sequence>MDEIMTPNSLIEELRDRFKITILELRKELPEYEIKMYCDALGITEQTLSWAIKNWKSKKELKKQGQSTSKIYPTKEKNRGV</sequence>
<reference evidence="2 3" key="1">
    <citation type="submission" date="2018-08" db="EMBL/GenBank/DDBJ databases">
        <title>Draft genome sequence of Psychrilyobacter sp. strain SD5 isolated from Black Sea water.</title>
        <authorList>
            <person name="Yadav S."/>
            <person name="Villanueva L."/>
            <person name="Damste J.S.S."/>
        </authorList>
    </citation>
    <scope>NUCLEOTIDE SEQUENCE [LARGE SCALE GENOMIC DNA]</scope>
    <source>
        <strain evidence="2 3">SD5</strain>
    </source>
</reference>
<dbReference type="EMBL" id="QUAJ01000004">
    <property type="protein sequence ID" value="REI42392.1"/>
    <property type="molecule type" value="Genomic_DNA"/>
</dbReference>
<accession>A0ABX9KJ66</accession>
<evidence type="ECO:0000313" key="3">
    <source>
        <dbReference type="Proteomes" id="UP000263486"/>
    </source>
</evidence>
<dbReference type="Proteomes" id="UP000263486">
    <property type="component" value="Unassembled WGS sequence"/>
</dbReference>
<dbReference type="RefSeq" id="WP_114641433.1">
    <property type="nucleotide sequence ID" value="NZ_JAACIO010000004.1"/>
</dbReference>